<name>A0A644U9S7_9ZZZZ</name>
<proteinExistence type="predicted"/>
<feature type="compositionally biased region" description="Basic and acidic residues" evidence="1">
    <location>
        <begin position="247"/>
        <end position="264"/>
    </location>
</feature>
<evidence type="ECO:0000313" key="3">
    <source>
        <dbReference type="EMBL" id="MPL75698.1"/>
    </source>
</evidence>
<reference evidence="3" key="1">
    <citation type="submission" date="2019-08" db="EMBL/GenBank/DDBJ databases">
        <authorList>
            <person name="Kucharzyk K."/>
            <person name="Murdoch R.W."/>
            <person name="Higgins S."/>
            <person name="Loffler F."/>
        </authorList>
    </citation>
    <scope>NUCLEOTIDE SEQUENCE</scope>
</reference>
<keyword evidence="2" id="KW-0472">Membrane</keyword>
<gene>
    <name evidence="3" type="ORF">SDC9_21526</name>
</gene>
<comment type="caution">
    <text evidence="3">The sequence shown here is derived from an EMBL/GenBank/DDBJ whole genome shotgun (WGS) entry which is preliminary data.</text>
</comment>
<feature type="compositionally biased region" description="Basic and acidic residues" evidence="1">
    <location>
        <begin position="231"/>
        <end position="240"/>
    </location>
</feature>
<feature type="region of interest" description="Disordered" evidence="1">
    <location>
        <begin position="150"/>
        <end position="195"/>
    </location>
</feature>
<evidence type="ECO:0000256" key="1">
    <source>
        <dbReference type="SAM" id="MobiDB-lite"/>
    </source>
</evidence>
<dbReference type="EMBL" id="VSSQ01000090">
    <property type="protein sequence ID" value="MPL75698.1"/>
    <property type="molecule type" value="Genomic_DNA"/>
</dbReference>
<dbReference type="AlphaFoldDB" id="A0A644U9S7"/>
<protein>
    <submittedName>
        <fullName evidence="3">Uncharacterized protein</fullName>
    </submittedName>
</protein>
<sequence length="347" mass="40662">MMKMNPITFPIIVTIIVIGAIAIILVKLLYKDRKTSDLSDDLPPIVDKHWRDPFKEDMPEEKEESENYSFVSKSWEEPMKQKKELKNGVASKVFQEPMHVKHQDIINEYNNENYDNLDNSFEKDNLYNLNSSENLENEFSDIDRFDDNVNLEEKDDGSFSITSNESIPVESKPMNNSYIVPEENYPPTNDLKNSYEEIDNNENNVSYKSLDDYQKAKYPINENTDNYNNEHNNKYSDEHANNYSKSYESDKNYSDSNQNEEKSSKSGIDNPYGYKDDDLDNEGLFNMSEQIFIGGNYYNIKVGDEIIFNYNGESYSSKILEIKHENIRVKYRAQEKWISFSDVKKVF</sequence>
<evidence type="ECO:0000256" key="2">
    <source>
        <dbReference type="SAM" id="Phobius"/>
    </source>
</evidence>
<keyword evidence="2" id="KW-1133">Transmembrane helix</keyword>
<feature type="compositionally biased region" description="Low complexity" evidence="1">
    <location>
        <begin position="221"/>
        <end position="230"/>
    </location>
</feature>
<feature type="transmembrane region" description="Helical" evidence="2">
    <location>
        <begin position="7"/>
        <end position="30"/>
    </location>
</feature>
<accession>A0A644U9S7</accession>
<organism evidence="3">
    <name type="scientific">bioreactor metagenome</name>
    <dbReference type="NCBI Taxonomy" id="1076179"/>
    <lineage>
        <taxon>unclassified sequences</taxon>
        <taxon>metagenomes</taxon>
        <taxon>ecological metagenomes</taxon>
    </lineage>
</organism>
<feature type="region of interest" description="Disordered" evidence="1">
    <location>
        <begin position="219"/>
        <end position="275"/>
    </location>
</feature>
<keyword evidence="2" id="KW-0812">Transmembrane</keyword>